<sequence>MSVLIRRRGRTATLCVSEPPRTGEPVEIIWDHPVRASVRAEDTVEVVATGRRLHLRITPGVVCTTHECEVTLS</sequence>
<organism evidence="1 2">
    <name type="scientific">Streptomyces marokkonensis</name>
    <dbReference type="NCBI Taxonomy" id="324855"/>
    <lineage>
        <taxon>Bacteria</taxon>
        <taxon>Bacillati</taxon>
        <taxon>Actinomycetota</taxon>
        <taxon>Actinomycetes</taxon>
        <taxon>Kitasatosporales</taxon>
        <taxon>Streptomycetaceae</taxon>
        <taxon>Streptomyces</taxon>
    </lineage>
</organism>
<name>A0ABP7SKZ8_9ACTN</name>
<gene>
    <name evidence="1" type="ORF">GCM10022384_67010</name>
</gene>
<evidence type="ECO:0000313" key="1">
    <source>
        <dbReference type="EMBL" id="GAA4013075.1"/>
    </source>
</evidence>
<accession>A0ABP7SKZ8</accession>
<proteinExistence type="predicted"/>
<dbReference type="InterPro" id="IPR011071">
    <property type="entry name" value="Lyase_8-like_C"/>
</dbReference>
<reference evidence="2" key="1">
    <citation type="journal article" date="2019" name="Int. J. Syst. Evol. Microbiol.">
        <title>The Global Catalogue of Microorganisms (GCM) 10K type strain sequencing project: providing services to taxonomists for standard genome sequencing and annotation.</title>
        <authorList>
            <consortium name="The Broad Institute Genomics Platform"/>
            <consortium name="The Broad Institute Genome Sequencing Center for Infectious Disease"/>
            <person name="Wu L."/>
            <person name="Ma J."/>
        </authorList>
    </citation>
    <scope>NUCLEOTIDE SEQUENCE [LARGE SCALE GENOMIC DNA]</scope>
    <source>
        <strain evidence="2">JCM 17027</strain>
    </source>
</reference>
<dbReference type="Proteomes" id="UP001500034">
    <property type="component" value="Unassembled WGS sequence"/>
</dbReference>
<dbReference type="Gene3D" id="2.60.220.10">
    <property type="entry name" value="Polysaccharide lyase family 8-like, C-terminal"/>
    <property type="match status" value="1"/>
</dbReference>
<dbReference type="SUPFAM" id="SSF49863">
    <property type="entry name" value="Hyaluronate lyase-like, C-terminal domain"/>
    <property type="match status" value="1"/>
</dbReference>
<protein>
    <submittedName>
        <fullName evidence="1">Uncharacterized protein</fullName>
    </submittedName>
</protein>
<keyword evidence="2" id="KW-1185">Reference proteome</keyword>
<dbReference type="EMBL" id="BAABCQ010000242">
    <property type="protein sequence ID" value="GAA4013075.1"/>
    <property type="molecule type" value="Genomic_DNA"/>
</dbReference>
<comment type="caution">
    <text evidence="1">The sequence shown here is derived from an EMBL/GenBank/DDBJ whole genome shotgun (WGS) entry which is preliminary data.</text>
</comment>
<evidence type="ECO:0000313" key="2">
    <source>
        <dbReference type="Proteomes" id="UP001500034"/>
    </source>
</evidence>